<feature type="chain" id="PRO_5043417841" evidence="1">
    <location>
        <begin position="25"/>
        <end position="156"/>
    </location>
</feature>
<protein>
    <submittedName>
        <fullName evidence="2">Uncharacterized protein</fullName>
    </submittedName>
</protein>
<evidence type="ECO:0000313" key="2">
    <source>
        <dbReference type="EMBL" id="KAJ8939771.1"/>
    </source>
</evidence>
<evidence type="ECO:0000256" key="1">
    <source>
        <dbReference type="SAM" id="SignalP"/>
    </source>
</evidence>
<proteinExistence type="predicted"/>
<reference evidence="2" key="1">
    <citation type="journal article" date="2023" name="Insect Mol. Biol.">
        <title>Genome sequencing provides insights into the evolution of gene families encoding plant cell wall-degrading enzymes in longhorned beetles.</title>
        <authorList>
            <person name="Shin N.R."/>
            <person name="Okamura Y."/>
            <person name="Kirsch R."/>
            <person name="Pauchet Y."/>
        </authorList>
    </citation>
    <scope>NUCLEOTIDE SEQUENCE</scope>
    <source>
        <strain evidence="2">AMC_N1</strain>
    </source>
</reference>
<evidence type="ECO:0000313" key="3">
    <source>
        <dbReference type="Proteomes" id="UP001162162"/>
    </source>
</evidence>
<feature type="signal peptide" evidence="1">
    <location>
        <begin position="1"/>
        <end position="24"/>
    </location>
</feature>
<organism evidence="2 3">
    <name type="scientific">Aromia moschata</name>
    <dbReference type="NCBI Taxonomy" id="1265417"/>
    <lineage>
        <taxon>Eukaryota</taxon>
        <taxon>Metazoa</taxon>
        <taxon>Ecdysozoa</taxon>
        <taxon>Arthropoda</taxon>
        <taxon>Hexapoda</taxon>
        <taxon>Insecta</taxon>
        <taxon>Pterygota</taxon>
        <taxon>Neoptera</taxon>
        <taxon>Endopterygota</taxon>
        <taxon>Coleoptera</taxon>
        <taxon>Polyphaga</taxon>
        <taxon>Cucujiformia</taxon>
        <taxon>Chrysomeloidea</taxon>
        <taxon>Cerambycidae</taxon>
        <taxon>Cerambycinae</taxon>
        <taxon>Callichromatini</taxon>
        <taxon>Aromia</taxon>
    </lineage>
</organism>
<sequence>MCPKRNKLFCFICLVMGGNQSACTQEGIHLCLFDTFKGTPNIGSGPMGYPIHPTLATLSASSFPGTPECPGTHSLLGIWIPVGLGAYTVLEEYWTFLVALFHCGVASSLFVPIMAKSGVCKRPHASVQYQVQRRQLREDSWPYLGLSSFRVPAASL</sequence>
<dbReference type="EMBL" id="JAPWTK010000469">
    <property type="protein sequence ID" value="KAJ8939771.1"/>
    <property type="molecule type" value="Genomic_DNA"/>
</dbReference>
<comment type="caution">
    <text evidence="2">The sequence shown here is derived from an EMBL/GenBank/DDBJ whole genome shotgun (WGS) entry which is preliminary data.</text>
</comment>
<gene>
    <name evidence="2" type="ORF">NQ318_023346</name>
</gene>
<keyword evidence="3" id="KW-1185">Reference proteome</keyword>
<accession>A0AAV8XMR7</accession>
<keyword evidence="1" id="KW-0732">Signal</keyword>
<dbReference type="Proteomes" id="UP001162162">
    <property type="component" value="Unassembled WGS sequence"/>
</dbReference>
<dbReference type="AlphaFoldDB" id="A0AAV8XMR7"/>
<name>A0AAV8XMR7_9CUCU</name>